<reference evidence="10" key="2">
    <citation type="submission" date="2020-09" db="EMBL/GenBank/DDBJ databases">
        <authorList>
            <person name="Sun Q."/>
            <person name="Ohkuma M."/>
        </authorList>
    </citation>
    <scope>NUCLEOTIDE SEQUENCE</scope>
    <source>
        <strain evidence="10">JCM 19831</strain>
    </source>
</reference>
<comment type="similarity">
    <text evidence="1">Belongs to the four-carbon acid sugar kinase family.</text>
</comment>
<evidence type="ECO:0000256" key="7">
    <source>
        <dbReference type="SAM" id="MobiDB-lite"/>
    </source>
</evidence>
<dbReference type="Gene3D" id="3.40.50.10840">
    <property type="entry name" value="Putative sugar-binding, N-terminal domain"/>
    <property type="match status" value="1"/>
</dbReference>
<keyword evidence="11" id="KW-1185">Reference proteome</keyword>
<feature type="region of interest" description="Disordered" evidence="7">
    <location>
        <begin position="280"/>
        <end position="300"/>
    </location>
</feature>
<evidence type="ECO:0000259" key="8">
    <source>
        <dbReference type="Pfam" id="PF07005"/>
    </source>
</evidence>
<dbReference type="InterPro" id="IPR010737">
    <property type="entry name" value="4-carb_acid_sugar_kinase_N"/>
</dbReference>
<dbReference type="Pfam" id="PF07005">
    <property type="entry name" value="SBD_N"/>
    <property type="match status" value="1"/>
</dbReference>
<evidence type="ECO:0000313" key="11">
    <source>
        <dbReference type="Proteomes" id="UP000642070"/>
    </source>
</evidence>
<dbReference type="SUPFAM" id="SSF142764">
    <property type="entry name" value="YgbK-like"/>
    <property type="match status" value="1"/>
</dbReference>
<evidence type="ECO:0000313" key="10">
    <source>
        <dbReference type="EMBL" id="GGM36443.1"/>
    </source>
</evidence>
<dbReference type="InterPro" id="IPR037051">
    <property type="entry name" value="4-carb_acid_sugar_kinase_N_sf"/>
</dbReference>
<keyword evidence="4" id="KW-0418">Kinase</keyword>
<dbReference type="AlphaFoldDB" id="A0A917WVK3"/>
<evidence type="ECO:0000256" key="6">
    <source>
        <dbReference type="ARBA" id="ARBA00023277"/>
    </source>
</evidence>
<evidence type="ECO:0000256" key="2">
    <source>
        <dbReference type="ARBA" id="ARBA00022679"/>
    </source>
</evidence>
<keyword evidence="3" id="KW-0547">Nucleotide-binding</keyword>
<dbReference type="Gene3D" id="3.40.980.20">
    <property type="entry name" value="Four-carbon acid sugar kinase, nucleotide binding domain"/>
    <property type="match status" value="1"/>
</dbReference>
<feature type="domain" description="Four-carbon acid sugar kinase N-terminal" evidence="8">
    <location>
        <begin position="42"/>
        <end position="278"/>
    </location>
</feature>
<keyword evidence="2" id="KW-0808">Transferase</keyword>
<evidence type="ECO:0000259" key="9">
    <source>
        <dbReference type="Pfam" id="PF17042"/>
    </source>
</evidence>
<keyword evidence="6" id="KW-0119">Carbohydrate metabolism</keyword>
<evidence type="ECO:0000256" key="5">
    <source>
        <dbReference type="ARBA" id="ARBA00022840"/>
    </source>
</evidence>
<name>A0A917WVK3_9ACTN</name>
<organism evidence="10 11">
    <name type="scientific">Dactylosporangium sucinum</name>
    <dbReference type="NCBI Taxonomy" id="1424081"/>
    <lineage>
        <taxon>Bacteria</taxon>
        <taxon>Bacillati</taxon>
        <taxon>Actinomycetota</taxon>
        <taxon>Actinomycetes</taxon>
        <taxon>Micromonosporales</taxon>
        <taxon>Micromonosporaceae</taxon>
        <taxon>Dactylosporangium</taxon>
    </lineage>
</organism>
<sequence>MREAPVGPVPRNHVLAGLPADEPDAGTRRAVAAGNRRRHTWLLVLDDDPTGTQCVAEVNVLLDPRDTSALRAAAATDAMTVVLTNTRARPAGDVPPLLSRLVRTAADAARSHGRDLRVLLRGDSTLRGHYRLETETVRAALAAAGTAADGVVLVPAFPQAGRLTRGDVHWVCGADTCVPVAETEFAADATFGYAESDLREWVAARGDAAGPIESVDVELIRTRPAAVVSRLRRARPGTTFVVNAVSDGDLDRFAAALQRAELDGRTYIVRCGPSFVRARAGRHEPRPETTRAGVRAMRPDGPGLVVVGSHSALTRRQVEVAAVRHGLSTVEADIDDLLGGSPGGSAERAADHLAAGRTVLLQTTRARRTAATADASLALATRVSAGLCAIVESACRHTTPGWVVAKGGITSADVATRALRATSARNVGPLTRQGVSVWQLDPASLLPDRPYVVFPGNVGDADALSHVLDLTKPLIERPPA</sequence>
<dbReference type="Proteomes" id="UP000642070">
    <property type="component" value="Unassembled WGS sequence"/>
</dbReference>
<dbReference type="Pfam" id="PF17042">
    <property type="entry name" value="NBD_C"/>
    <property type="match status" value="1"/>
</dbReference>
<dbReference type="InterPro" id="IPR042213">
    <property type="entry name" value="NBD_C_sf"/>
</dbReference>
<feature type="region of interest" description="Disordered" evidence="7">
    <location>
        <begin position="1"/>
        <end position="25"/>
    </location>
</feature>
<feature type="domain" description="Four-carbon acid sugar kinase nucleotide binding" evidence="9">
    <location>
        <begin position="304"/>
        <end position="464"/>
    </location>
</feature>
<evidence type="ECO:0000256" key="1">
    <source>
        <dbReference type="ARBA" id="ARBA00005715"/>
    </source>
</evidence>
<evidence type="ECO:0000256" key="3">
    <source>
        <dbReference type="ARBA" id="ARBA00022741"/>
    </source>
</evidence>
<proteinExistence type="inferred from homology"/>
<dbReference type="InterPro" id="IPR031475">
    <property type="entry name" value="NBD_C"/>
</dbReference>
<dbReference type="GO" id="GO:0016301">
    <property type="term" value="F:kinase activity"/>
    <property type="evidence" value="ECO:0007669"/>
    <property type="project" value="UniProtKB-KW"/>
</dbReference>
<reference evidence="10" key="1">
    <citation type="journal article" date="2014" name="Int. J. Syst. Evol. Microbiol.">
        <title>Complete genome sequence of Corynebacterium casei LMG S-19264T (=DSM 44701T), isolated from a smear-ripened cheese.</title>
        <authorList>
            <consortium name="US DOE Joint Genome Institute (JGI-PGF)"/>
            <person name="Walter F."/>
            <person name="Albersmeier A."/>
            <person name="Kalinowski J."/>
            <person name="Ruckert C."/>
        </authorList>
    </citation>
    <scope>NUCLEOTIDE SEQUENCE</scope>
    <source>
        <strain evidence="10">JCM 19831</strain>
    </source>
</reference>
<dbReference type="GO" id="GO:0005524">
    <property type="term" value="F:ATP binding"/>
    <property type="evidence" value="ECO:0007669"/>
    <property type="project" value="UniProtKB-KW"/>
</dbReference>
<keyword evidence="5" id="KW-0067">ATP-binding</keyword>
<evidence type="ECO:0000256" key="4">
    <source>
        <dbReference type="ARBA" id="ARBA00022777"/>
    </source>
</evidence>
<dbReference type="EMBL" id="BMPI01000019">
    <property type="protein sequence ID" value="GGM36443.1"/>
    <property type="molecule type" value="Genomic_DNA"/>
</dbReference>
<comment type="caution">
    <text evidence="10">The sequence shown here is derived from an EMBL/GenBank/DDBJ whole genome shotgun (WGS) entry which is preliminary data.</text>
</comment>
<protein>
    <submittedName>
        <fullName evidence="10">Uncharacterized protein</fullName>
    </submittedName>
</protein>
<gene>
    <name evidence="10" type="ORF">GCM10007977_042330</name>
</gene>
<accession>A0A917WVK3</accession>